<feature type="transmembrane region" description="Helical" evidence="2">
    <location>
        <begin position="335"/>
        <end position="354"/>
    </location>
</feature>
<evidence type="ECO:0000256" key="1">
    <source>
        <dbReference type="SAM" id="MobiDB-lite"/>
    </source>
</evidence>
<gene>
    <name evidence="3" type="ORF">ACFOUR_04945</name>
</gene>
<feature type="transmembrane region" description="Helical" evidence="2">
    <location>
        <begin position="366"/>
        <end position="384"/>
    </location>
</feature>
<evidence type="ECO:0000256" key="2">
    <source>
        <dbReference type="SAM" id="Phobius"/>
    </source>
</evidence>
<comment type="caution">
    <text evidence="3">The sequence shown here is derived from an EMBL/GenBank/DDBJ whole genome shotgun (WGS) entry which is preliminary data.</text>
</comment>
<dbReference type="RefSeq" id="WP_256533946.1">
    <property type="nucleotide sequence ID" value="NZ_CP101824.1"/>
</dbReference>
<name>A0ABD5NLJ4_9EURY</name>
<feature type="compositionally biased region" description="Acidic residues" evidence="1">
    <location>
        <begin position="95"/>
        <end position="104"/>
    </location>
</feature>
<reference evidence="3 4" key="1">
    <citation type="journal article" date="2019" name="Int. J. Syst. Evol. Microbiol.">
        <title>The Global Catalogue of Microorganisms (GCM) 10K type strain sequencing project: providing services to taxonomists for standard genome sequencing and annotation.</title>
        <authorList>
            <consortium name="The Broad Institute Genomics Platform"/>
            <consortium name="The Broad Institute Genome Sequencing Center for Infectious Disease"/>
            <person name="Wu L."/>
            <person name="Ma J."/>
        </authorList>
    </citation>
    <scope>NUCLEOTIDE SEQUENCE [LARGE SCALE GENOMIC DNA]</scope>
    <source>
        <strain evidence="3 4">IBRC-M 10256</strain>
    </source>
</reference>
<keyword evidence="2" id="KW-1133">Transmembrane helix</keyword>
<protein>
    <submittedName>
        <fullName evidence="3">Uncharacterized protein</fullName>
    </submittedName>
</protein>
<dbReference type="Proteomes" id="UP001595846">
    <property type="component" value="Unassembled WGS sequence"/>
</dbReference>
<keyword evidence="2" id="KW-0472">Membrane</keyword>
<keyword evidence="4" id="KW-1185">Reference proteome</keyword>
<sequence>MRIEIRPQTAVALLFAVLLVTVGGSIASSDLDEPDRGEPEITTETLEDGSELWPYTSRGETTSQRTLALNVIVYGDADVTERYLRERSIGDWEELETEDADVGPDGEAVPIGNETPSTAWGQAAGADRYTYVETPSGNGYWLPESYQLKDGTYLGARHHIRAYTDPASGNWTAMQAHHEHWDWFQLRHTVHGVERSQSYVDAEFTDRWFVDELSRTNVGNDRSADANGWMSVVHLRGSGIPAVLSALLLGSIGWGTVQRRNVSAWWNDETVQETVTALLVVTAIVAYYTLIRVLGVEAEQFFADAPPKAIVAVLYPSLVVGLPVVTYLGSRHLSATHAFTASTLGFVVAMFLDYSSMGVTTLPLNTFIHTAALAAALGFVAAGASQTARSPVMEPGHVRTGALLWTAAMAIPLLRYLGV</sequence>
<feature type="transmembrane region" description="Helical" evidence="2">
    <location>
        <begin position="309"/>
        <end position="328"/>
    </location>
</feature>
<feature type="transmembrane region" description="Helical" evidence="2">
    <location>
        <begin position="396"/>
        <end position="417"/>
    </location>
</feature>
<feature type="transmembrane region" description="Helical" evidence="2">
    <location>
        <begin position="239"/>
        <end position="258"/>
    </location>
</feature>
<keyword evidence="2" id="KW-0812">Transmembrane</keyword>
<evidence type="ECO:0000313" key="3">
    <source>
        <dbReference type="EMBL" id="MFC3957720.1"/>
    </source>
</evidence>
<organism evidence="3 4">
    <name type="scientific">Halovivax cerinus</name>
    <dbReference type="NCBI Taxonomy" id="1487865"/>
    <lineage>
        <taxon>Archaea</taxon>
        <taxon>Methanobacteriati</taxon>
        <taxon>Methanobacteriota</taxon>
        <taxon>Stenosarchaea group</taxon>
        <taxon>Halobacteria</taxon>
        <taxon>Halobacteriales</taxon>
        <taxon>Natrialbaceae</taxon>
        <taxon>Halovivax</taxon>
    </lineage>
</organism>
<proteinExistence type="predicted"/>
<evidence type="ECO:0000313" key="4">
    <source>
        <dbReference type="Proteomes" id="UP001595846"/>
    </source>
</evidence>
<dbReference type="EMBL" id="JBHSAQ010000002">
    <property type="protein sequence ID" value="MFC3957720.1"/>
    <property type="molecule type" value="Genomic_DNA"/>
</dbReference>
<dbReference type="AlphaFoldDB" id="A0ABD5NLJ4"/>
<accession>A0ABD5NLJ4</accession>
<dbReference type="GeneID" id="73903093"/>
<feature type="transmembrane region" description="Helical" evidence="2">
    <location>
        <begin position="270"/>
        <end position="289"/>
    </location>
</feature>
<feature type="region of interest" description="Disordered" evidence="1">
    <location>
        <begin position="95"/>
        <end position="120"/>
    </location>
</feature>